<dbReference type="GO" id="GO:0009236">
    <property type="term" value="P:cobalamin biosynthetic process"/>
    <property type="evidence" value="ECO:0007669"/>
    <property type="project" value="UniProtKB-UniPathway"/>
</dbReference>
<dbReference type="Pfam" id="PF00155">
    <property type="entry name" value="Aminotran_1_2"/>
    <property type="match status" value="1"/>
</dbReference>
<dbReference type="OrthoDB" id="9799304at2"/>
<keyword evidence="6" id="KW-0663">Pyridoxal phosphate</keyword>
<dbReference type="PANTHER" id="PTHR42885">
    <property type="entry name" value="HISTIDINOL-PHOSPHATE AMINOTRANSFERASE-RELATED"/>
    <property type="match status" value="1"/>
</dbReference>
<dbReference type="InterPro" id="IPR015422">
    <property type="entry name" value="PyrdxlP-dep_Trfase_small"/>
</dbReference>
<comment type="cofactor">
    <cofactor evidence="1">
        <name>pyridoxal 5'-phosphate</name>
        <dbReference type="ChEBI" id="CHEBI:597326"/>
    </cofactor>
</comment>
<feature type="domain" description="Aminotransferase class I/classII large" evidence="10">
    <location>
        <begin position="52"/>
        <end position="334"/>
    </location>
</feature>
<proteinExistence type="predicted"/>
<dbReference type="Gene3D" id="3.40.640.10">
    <property type="entry name" value="Type I PLP-dependent aspartate aminotransferase-like (Major domain)"/>
    <property type="match status" value="1"/>
</dbReference>
<keyword evidence="12" id="KW-1185">Reference proteome</keyword>
<comment type="catalytic activity">
    <reaction evidence="9">
        <text>O-phospho-L-threonine + H(+) = (R)-1-aminopropan-2-yl phosphate + CO2</text>
        <dbReference type="Rhea" id="RHEA:11492"/>
        <dbReference type="ChEBI" id="CHEBI:15378"/>
        <dbReference type="ChEBI" id="CHEBI:16526"/>
        <dbReference type="ChEBI" id="CHEBI:58563"/>
        <dbReference type="ChEBI" id="CHEBI:58675"/>
        <dbReference type="EC" id="4.1.1.81"/>
    </reaction>
</comment>
<dbReference type="CDD" id="cd00609">
    <property type="entry name" value="AAT_like"/>
    <property type="match status" value="1"/>
</dbReference>
<evidence type="ECO:0000313" key="12">
    <source>
        <dbReference type="Proteomes" id="UP000244441"/>
    </source>
</evidence>
<evidence type="ECO:0000256" key="1">
    <source>
        <dbReference type="ARBA" id="ARBA00001933"/>
    </source>
</evidence>
<sequence length="345" mass="39040">MPLIHGGQLNTIAEQYDIPREQWLDLSTGIAPIAYPIPSVPEHIWQQLPQENAALNKAAQHYYQTNHVLVTNGSQSIIKALPDLWRQHMQGDLSSHVFIPQYGYKEHQQAWADNHFAIYHYQNELPSLDCLTANCVLVVINPNNPTGQLVSKQKLKVYQQKITELKGLLVIDEAFMDVITPSQSLSASLDNEHTLILRSFGKFFGLAGIRIGFLLGSQNWLQQFSNTLGPWQVNGPAQFVAEQALLDNLWQQQQNDWLQEQSQKLQSLLVEVLPPHLVATIAGTNLFQTVTFKQTDTAQQLFNALCQQAVYVRLTDEKLALRFGMPTAEQLPRLKKALKVSMKRV</sequence>
<dbReference type="InterPro" id="IPR015424">
    <property type="entry name" value="PyrdxlP-dep_Trfase"/>
</dbReference>
<dbReference type="RefSeq" id="WP_108604914.1">
    <property type="nucleotide sequence ID" value="NZ_CP026604.1"/>
</dbReference>
<evidence type="ECO:0000256" key="7">
    <source>
        <dbReference type="ARBA" id="ARBA00023239"/>
    </source>
</evidence>
<dbReference type="InterPro" id="IPR005860">
    <property type="entry name" value="CobD"/>
</dbReference>
<dbReference type="SUPFAM" id="SSF53383">
    <property type="entry name" value="PLP-dependent transferases"/>
    <property type="match status" value="1"/>
</dbReference>
<dbReference type="UniPathway" id="UPA00148"/>
<organism evidence="11 12">
    <name type="scientific">Saccharobesus litoralis</name>
    <dbReference type="NCBI Taxonomy" id="2172099"/>
    <lineage>
        <taxon>Bacteria</taxon>
        <taxon>Pseudomonadati</taxon>
        <taxon>Pseudomonadota</taxon>
        <taxon>Gammaproteobacteria</taxon>
        <taxon>Alteromonadales</taxon>
        <taxon>Alteromonadaceae</taxon>
        <taxon>Saccharobesus</taxon>
    </lineage>
</organism>
<evidence type="ECO:0000256" key="2">
    <source>
        <dbReference type="ARBA" id="ARBA00003444"/>
    </source>
</evidence>
<keyword evidence="5" id="KW-0169">Cobalamin biosynthesis</keyword>
<dbReference type="Gene3D" id="3.90.1150.10">
    <property type="entry name" value="Aspartate Aminotransferase, domain 1"/>
    <property type="match status" value="1"/>
</dbReference>
<dbReference type="AlphaFoldDB" id="A0A2S0VXD4"/>
<dbReference type="InterPro" id="IPR015421">
    <property type="entry name" value="PyrdxlP-dep_Trfase_major"/>
</dbReference>
<comment type="pathway">
    <text evidence="3">Cofactor biosynthesis; adenosylcobalamin biosynthesis.</text>
</comment>
<dbReference type="PANTHER" id="PTHR42885:SF1">
    <property type="entry name" value="THREONINE-PHOSPHATE DECARBOXYLASE"/>
    <property type="match status" value="1"/>
</dbReference>
<dbReference type="GO" id="GO:0048472">
    <property type="term" value="F:threonine-phosphate decarboxylase activity"/>
    <property type="evidence" value="ECO:0007669"/>
    <property type="project" value="UniProtKB-EC"/>
</dbReference>
<protein>
    <recommendedName>
        <fullName evidence="4">threonine-phosphate decarboxylase</fullName>
        <ecNumber evidence="4">4.1.1.81</ecNumber>
    </recommendedName>
    <alternativeName>
        <fullName evidence="8">L-threonine-O-3-phosphate decarboxylase</fullName>
    </alternativeName>
</protein>
<dbReference type="Proteomes" id="UP000244441">
    <property type="component" value="Chromosome"/>
</dbReference>
<evidence type="ECO:0000256" key="8">
    <source>
        <dbReference type="ARBA" id="ARBA00029996"/>
    </source>
</evidence>
<dbReference type="InterPro" id="IPR004838">
    <property type="entry name" value="NHTrfase_class1_PyrdxlP-BS"/>
</dbReference>
<dbReference type="GO" id="GO:0030170">
    <property type="term" value="F:pyridoxal phosphate binding"/>
    <property type="evidence" value="ECO:0007669"/>
    <property type="project" value="InterPro"/>
</dbReference>
<name>A0A2S0VXD4_9ALTE</name>
<keyword evidence="7" id="KW-0456">Lyase</keyword>
<evidence type="ECO:0000313" key="11">
    <source>
        <dbReference type="EMBL" id="AWB68871.1"/>
    </source>
</evidence>
<evidence type="ECO:0000256" key="5">
    <source>
        <dbReference type="ARBA" id="ARBA00022573"/>
    </source>
</evidence>
<dbReference type="EC" id="4.1.1.81" evidence="4"/>
<dbReference type="NCBIfam" id="TIGR01140">
    <property type="entry name" value="L_thr_O3P_dcar"/>
    <property type="match status" value="1"/>
</dbReference>
<accession>A0A2S0VXD4</accession>
<evidence type="ECO:0000256" key="4">
    <source>
        <dbReference type="ARBA" id="ARBA00012285"/>
    </source>
</evidence>
<evidence type="ECO:0000259" key="10">
    <source>
        <dbReference type="Pfam" id="PF00155"/>
    </source>
</evidence>
<comment type="function">
    <text evidence="2">Decarboxylates L-threonine-O-3-phosphate to yield (R)-1-amino-2-propanol O-2-phosphate, the precursor for the linkage between the nucleotide loop and the corrin ring in cobalamin.</text>
</comment>
<evidence type="ECO:0000256" key="6">
    <source>
        <dbReference type="ARBA" id="ARBA00022898"/>
    </source>
</evidence>
<evidence type="ECO:0000256" key="9">
    <source>
        <dbReference type="ARBA" id="ARBA00048531"/>
    </source>
</evidence>
<evidence type="ECO:0000256" key="3">
    <source>
        <dbReference type="ARBA" id="ARBA00004953"/>
    </source>
</evidence>
<dbReference type="EMBL" id="CP026604">
    <property type="protein sequence ID" value="AWB68871.1"/>
    <property type="molecule type" value="Genomic_DNA"/>
</dbReference>
<dbReference type="InterPro" id="IPR004839">
    <property type="entry name" value="Aminotransferase_I/II_large"/>
</dbReference>
<gene>
    <name evidence="11" type="ORF">C2869_01485</name>
</gene>
<dbReference type="KEGG" id="cate:C2869_01485"/>
<dbReference type="PROSITE" id="PS00105">
    <property type="entry name" value="AA_TRANSFER_CLASS_1"/>
    <property type="match status" value="1"/>
</dbReference>
<reference evidence="11 12" key="1">
    <citation type="submission" date="2018-01" db="EMBL/GenBank/DDBJ databases">
        <title>Genome sequence of a Cantenovulum-like bacteria.</title>
        <authorList>
            <person name="Tan W.R."/>
            <person name="Lau N.-S."/>
            <person name="Go F."/>
            <person name="Amirul A.-A.A."/>
        </authorList>
    </citation>
    <scope>NUCLEOTIDE SEQUENCE [LARGE SCALE GENOMIC DNA]</scope>
    <source>
        <strain evidence="11 12">CCB-QB4</strain>
    </source>
</reference>